<dbReference type="AlphaFoldDB" id="A0A8S1ANB9"/>
<accession>A0A8S1ANB9</accession>
<evidence type="ECO:0000256" key="1">
    <source>
        <dbReference type="SAM" id="Phobius"/>
    </source>
</evidence>
<gene>
    <name evidence="2" type="ORF">APLA_LOCUS12902</name>
</gene>
<protein>
    <submittedName>
        <fullName evidence="2">Uncharacterized protein</fullName>
    </submittedName>
</protein>
<evidence type="ECO:0000313" key="3">
    <source>
        <dbReference type="Proteomes" id="UP000494256"/>
    </source>
</evidence>
<name>A0A8S1ANB9_ARCPL</name>
<dbReference type="Proteomes" id="UP000494256">
    <property type="component" value="Unassembled WGS sequence"/>
</dbReference>
<organism evidence="2 3">
    <name type="scientific">Arctia plantaginis</name>
    <name type="common">Wood tiger moth</name>
    <name type="synonym">Phalaena plantaginis</name>
    <dbReference type="NCBI Taxonomy" id="874455"/>
    <lineage>
        <taxon>Eukaryota</taxon>
        <taxon>Metazoa</taxon>
        <taxon>Ecdysozoa</taxon>
        <taxon>Arthropoda</taxon>
        <taxon>Hexapoda</taxon>
        <taxon>Insecta</taxon>
        <taxon>Pterygota</taxon>
        <taxon>Neoptera</taxon>
        <taxon>Endopterygota</taxon>
        <taxon>Lepidoptera</taxon>
        <taxon>Glossata</taxon>
        <taxon>Ditrysia</taxon>
        <taxon>Noctuoidea</taxon>
        <taxon>Erebidae</taxon>
        <taxon>Arctiinae</taxon>
        <taxon>Arctia</taxon>
    </lineage>
</organism>
<keyword evidence="1" id="KW-0812">Transmembrane</keyword>
<dbReference type="OrthoDB" id="7467572at2759"/>
<reference evidence="2 3" key="1">
    <citation type="submission" date="2020-04" db="EMBL/GenBank/DDBJ databases">
        <authorList>
            <person name="Wallbank WR R."/>
            <person name="Pardo Diaz C."/>
            <person name="Kozak K."/>
            <person name="Martin S."/>
            <person name="Jiggins C."/>
            <person name="Moest M."/>
            <person name="Warren A I."/>
            <person name="Byers J.R.P. K."/>
            <person name="Montejo-Kovacevich G."/>
            <person name="Yen C E."/>
        </authorList>
    </citation>
    <scope>NUCLEOTIDE SEQUENCE [LARGE SCALE GENOMIC DNA]</scope>
</reference>
<comment type="caution">
    <text evidence="2">The sequence shown here is derived from an EMBL/GenBank/DDBJ whole genome shotgun (WGS) entry which is preliminary data.</text>
</comment>
<dbReference type="EMBL" id="CADEBD010000344">
    <property type="protein sequence ID" value="CAB3249454.1"/>
    <property type="molecule type" value="Genomic_DNA"/>
</dbReference>
<keyword evidence="1" id="KW-0472">Membrane</keyword>
<sequence length="137" mass="15550">MSIERRSCVSSAPHVTKRLFAVIVLMTGILCMFGGYLLGRMARTIEPKKSSDILTWNLTTIAETLYKKAKRITPKVIHHNNSEKIQSRLTDIFNCTQICGTVNKYNLGEYVKNSINYHVTKLMKSVYNASLYLDSLS</sequence>
<proteinExistence type="predicted"/>
<evidence type="ECO:0000313" key="2">
    <source>
        <dbReference type="EMBL" id="CAB3249454.1"/>
    </source>
</evidence>
<keyword evidence="1" id="KW-1133">Transmembrane helix</keyword>
<feature type="transmembrane region" description="Helical" evidence="1">
    <location>
        <begin position="20"/>
        <end position="39"/>
    </location>
</feature>